<evidence type="ECO:0000313" key="5">
    <source>
        <dbReference type="EMBL" id="PWS37943.1"/>
    </source>
</evidence>
<dbReference type="InterPro" id="IPR011004">
    <property type="entry name" value="Trimer_LpxA-like_sf"/>
</dbReference>
<comment type="similarity">
    <text evidence="1">Belongs to the transferase hexapeptide repeat family.</text>
</comment>
<protein>
    <submittedName>
        <fullName evidence="5">Acetyltransferase</fullName>
    </submittedName>
</protein>
<evidence type="ECO:0000256" key="2">
    <source>
        <dbReference type="ARBA" id="ARBA00022679"/>
    </source>
</evidence>
<dbReference type="OrthoDB" id="9815592at2"/>
<dbReference type="Pfam" id="PF00132">
    <property type="entry name" value="Hexapep"/>
    <property type="match status" value="1"/>
</dbReference>
<dbReference type="AlphaFoldDB" id="A0A317FH83"/>
<evidence type="ECO:0000256" key="3">
    <source>
        <dbReference type="ARBA" id="ARBA00022737"/>
    </source>
</evidence>
<organism evidence="5 6">
    <name type="scientific">Falsiroseomonas bella</name>
    <dbReference type="NCBI Taxonomy" id="2184016"/>
    <lineage>
        <taxon>Bacteria</taxon>
        <taxon>Pseudomonadati</taxon>
        <taxon>Pseudomonadota</taxon>
        <taxon>Alphaproteobacteria</taxon>
        <taxon>Acetobacterales</taxon>
        <taxon>Roseomonadaceae</taxon>
        <taxon>Falsiroseomonas</taxon>
    </lineage>
</organism>
<dbReference type="Proteomes" id="UP000245765">
    <property type="component" value="Unassembled WGS sequence"/>
</dbReference>
<dbReference type="CDD" id="cd03349">
    <property type="entry name" value="LbH_XAT"/>
    <property type="match status" value="1"/>
</dbReference>
<keyword evidence="4" id="KW-0012">Acyltransferase</keyword>
<dbReference type="PANTHER" id="PTHR43300:SF11">
    <property type="entry name" value="ACETYLTRANSFERASE RV3034C-RELATED"/>
    <property type="match status" value="1"/>
</dbReference>
<evidence type="ECO:0000256" key="4">
    <source>
        <dbReference type="ARBA" id="ARBA00023315"/>
    </source>
</evidence>
<evidence type="ECO:0000256" key="1">
    <source>
        <dbReference type="ARBA" id="ARBA00007274"/>
    </source>
</evidence>
<keyword evidence="3" id="KW-0677">Repeat</keyword>
<dbReference type="InterPro" id="IPR001451">
    <property type="entry name" value="Hexapep"/>
</dbReference>
<gene>
    <name evidence="5" type="ORF">DFH01_01090</name>
</gene>
<dbReference type="InterPro" id="IPR018357">
    <property type="entry name" value="Hexapep_transf_CS"/>
</dbReference>
<dbReference type="EMBL" id="QGNA01000001">
    <property type="protein sequence ID" value="PWS37943.1"/>
    <property type="molecule type" value="Genomic_DNA"/>
</dbReference>
<sequence length="219" mass="23576">MTFPDPDLLHPIQGTTRVVQLRPLIAAQEAVANVAAGRFTYYDDPEHATAFLDRNILYNFGFSGARLEIGSFCAIATGARFVMPDAMHAMEGVSTFPFAILGGAFAEALDLGAYPFPQARDTVVGHDVWIGMEALVMPGLRIGHGAVVAAHAVVTQDVPDYAVVAGNPARVVRRRFTEDEAARLVALAWWDWPLERIAAAIPALVRGGVPALEDVAARR</sequence>
<dbReference type="PANTHER" id="PTHR43300">
    <property type="entry name" value="ACETYLTRANSFERASE"/>
    <property type="match status" value="1"/>
</dbReference>
<evidence type="ECO:0000313" key="6">
    <source>
        <dbReference type="Proteomes" id="UP000245765"/>
    </source>
</evidence>
<dbReference type="GO" id="GO:0016746">
    <property type="term" value="F:acyltransferase activity"/>
    <property type="evidence" value="ECO:0007669"/>
    <property type="project" value="UniProtKB-KW"/>
</dbReference>
<accession>A0A317FH83</accession>
<dbReference type="SUPFAM" id="SSF51161">
    <property type="entry name" value="Trimeric LpxA-like enzymes"/>
    <property type="match status" value="1"/>
</dbReference>
<keyword evidence="6" id="KW-1185">Reference proteome</keyword>
<dbReference type="RefSeq" id="WP_109868565.1">
    <property type="nucleotide sequence ID" value="NZ_QGNA01000001.1"/>
</dbReference>
<dbReference type="InterPro" id="IPR050179">
    <property type="entry name" value="Trans_hexapeptide_repeat"/>
</dbReference>
<reference evidence="6" key="1">
    <citation type="submission" date="2018-05" db="EMBL/GenBank/DDBJ databases">
        <authorList>
            <person name="Du Z."/>
            <person name="Wang X."/>
        </authorList>
    </citation>
    <scope>NUCLEOTIDE SEQUENCE [LARGE SCALE GENOMIC DNA]</scope>
    <source>
        <strain evidence="6">CQN31</strain>
    </source>
</reference>
<keyword evidence="2 5" id="KW-0808">Transferase</keyword>
<dbReference type="PROSITE" id="PS00101">
    <property type="entry name" value="HEXAPEP_TRANSFERASES"/>
    <property type="match status" value="1"/>
</dbReference>
<dbReference type="Gene3D" id="2.160.10.10">
    <property type="entry name" value="Hexapeptide repeat proteins"/>
    <property type="match status" value="1"/>
</dbReference>
<proteinExistence type="inferred from homology"/>
<name>A0A317FH83_9PROT</name>
<comment type="caution">
    <text evidence="5">The sequence shown here is derived from an EMBL/GenBank/DDBJ whole genome shotgun (WGS) entry which is preliminary data.</text>
</comment>